<dbReference type="RefSeq" id="XP_022645992.1">
    <property type="nucleotide sequence ID" value="XM_022790257.1"/>
</dbReference>
<feature type="chain" id="PRO_5029735389" evidence="1">
    <location>
        <begin position="21"/>
        <end position="317"/>
    </location>
</feature>
<dbReference type="AlphaFoldDB" id="A0A7M7JGF8"/>
<name>A0A7M7JGF8_VARDE</name>
<evidence type="ECO:0000313" key="3">
    <source>
        <dbReference type="Proteomes" id="UP000594260"/>
    </source>
</evidence>
<evidence type="ECO:0000313" key="2">
    <source>
        <dbReference type="EnsemblMetazoa" id="XP_022645992"/>
    </source>
</evidence>
<organism evidence="2 3">
    <name type="scientific">Varroa destructor</name>
    <name type="common">Honeybee mite</name>
    <dbReference type="NCBI Taxonomy" id="109461"/>
    <lineage>
        <taxon>Eukaryota</taxon>
        <taxon>Metazoa</taxon>
        <taxon>Ecdysozoa</taxon>
        <taxon>Arthropoda</taxon>
        <taxon>Chelicerata</taxon>
        <taxon>Arachnida</taxon>
        <taxon>Acari</taxon>
        <taxon>Parasitiformes</taxon>
        <taxon>Mesostigmata</taxon>
        <taxon>Gamasina</taxon>
        <taxon>Dermanyssoidea</taxon>
        <taxon>Varroidae</taxon>
        <taxon>Varroa</taxon>
    </lineage>
</organism>
<dbReference type="EnsemblMetazoa" id="XM_022790257">
    <property type="protein sequence ID" value="XP_022645992"/>
    <property type="gene ID" value="LOC111243920"/>
</dbReference>
<reference evidence="2" key="1">
    <citation type="submission" date="2021-01" db="UniProtKB">
        <authorList>
            <consortium name="EnsemblMetazoa"/>
        </authorList>
    </citation>
    <scope>IDENTIFICATION</scope>
</reference>
<dbReference type="KEGG" id="vde:111243920"/>
<dbReference type="InParanoid" id="A0A7M7JGF8"/>
<accession>A0A7M7JGF8</accession>
<dbReference type="Proteomes" id="UP000594260">
    <property type="component" value="Unplaced"/>
</dbReference>
<sequence length="317" mass="36042">MVLFSNKATVALFVSYAALAVKQSHDPVLEREKLLVAAYEVYLAQNISYDCFQYAERNSVAECDCSACLEAQPDFVTRMCTFRRARARVYADAIDRTKVQAKNWMWRAICNPRCRFRLPSTCCDPVGSKLPMQAGCPTCLPTDNSIFSADLRGHHVSCLFETTHKTQSFSESNWFQRYLVVLGLMDQAKLSDKCMQYALLGKAAPCNCRSCLGSEATSRALREKLCEYGRLVRAKKELHRPSFWADSHYLLKFCDFYTCPEIPHECCSLYRSKEVDRNGCPVCLPTSIVSEFGPRCSVWVTGLPEKMLDRLIARFEV</sequence>
<protein>
    <submittedName>
        <fullName evidence="2">Uncharacterized protein</fullName>
    </submittedName>
</protein>
<dbReference type="GeneID" id="111243920"/>
<dbReference type="OrthoDB" id="6490433at2759"/>
<feature type="signal peptide" evidence="1">
    <location>
        <begin position="1"/>
        <end position="20"/>
    </location>
</feature>
<keyword evidence="3" id="KW-1185">Reference proteome</keyword>
<keyword evidence="1" id="KW-0732">Signal</keyword>
<evidence type="ECO:0000256" key="1">
    <source>
        <dbReference type="SAM" id="SignalP"/>
    </source>
</evidence>
<proteinExistence type="predicted"/>